<organism evidence="1 2">
    <name type="scientific">Hohenbuehelia grisea</name>
    <dbReference type="NCBI Taxonomy" id="104357"/>
    <lineage>
        <taxon>Eukaryota</taxon>
        <taxon>Fungi</taxon>
        <taxon>Dikarya</taxon>
        <taxon>Basidiomycota</taxon>
        <taxon>Agaricomycotina</taxon>
        <taxon>Agaricomycetes</taxon>
        <taxon>Agaricomycetidae</taxon>
        <taxon>Agaricales</taxon>
        <taxon>Pleurotineae</taxon>
        <taxon>Pleurotaceae</taxon>
        <taxon>Hohenbuehelia</taxon>
    </lineage>
</organism>
<comment type="caution">
    <text evidence="1">The sequence shown here is derived from an EMBL/GenBank/DDBJ whole genome shotgun (WGS) entry which is preliminary data.</text>
</comment>
<protein>
    <submittedName>
        <fullName evidence="1">Uncharacterized protein</fullName>
    </submittedName>
</protein>
<reference evidence="2" key="1">
    <citation type="submission" date="2024-06" db="EMBL/GenBank/DDBJ databases">
        <title>Multi-omics analyses provide insights into the biosynthesis of the anticancer antibiotic pleurotin in Hohenbuehelia grisea.</title>
        <authorList>
            <person name="Weaver J.A."/>
            <person name="Alberti F."/>
        </authorList>
    </citation>
    <scope>NUCLEOTIDE SEQUENCE [LARGE SCALE GENOMIC DNA]</scope>
    <source>
        <strain evidence="2">T-177</strain>
    </source>
</reference>
<keyword evidence="2" id="KW-1185">Reference proteome</keyword>
<evidence type="ECO:0000313" key="2">
    <source>
        <dbReference type="Proteomes" id="UP001556367"/>
    </source>
</evidence>
<gene>
    <name evidence="1" type="ORF">HGRIS_012245</name>
</gene>
<sequence length="83" mass="8443">MEIGTLCFVPTGVSVDVLIRPSGISSSPSPVAARRGGSSAPSVHVSSMLVGAGCRCLASYPLSTPAWLQLGALHDPDSEDVGY</sequence>
<evidence type="ECO:0000313" key="1">
    <source>
        <dbReference type="EMBL" id="KAL0945967.1"/>
    </source>
</evidence>
<proteinExistence type="predicted"/>
<dbReference type="Proteomes" id="UP001556367">
    <property type="component" value="Unassembled WGS sequence"/>
</dbReference>
<name>A0ABR3IRQ6_9AGAR</name>
<dbReference type="EMBL" id="JASNQZ010000015">
    <property type="protein sequence ID" value="KAL0945967.1"/>
    <property type="molecule type" value="Genomic_DNA"/>
</dbReference>
<accession>A0ABR3IRQ6</accession>